<reference evidence="1" key="1">
    <citation type="journal article" date="2017" name="Nature">
        <title>The sunflower genome provides insights into oil metabolism, flowering and Asterid evolution.</title>
        <authorList>
            <person name="Badouin H."/>
            <person name="Gouzy J."/>
            <person name="Grassa C.J."/>
            <person name="Murat F."/>
            <person name="Staton S.E."/>
            <person name="Cottret L."/>
            <person name="Lelandais-Briere C."/>
            <person name="Owens G.L."/>
            <person name="Carrere S."/>
            <person name="Mayjonade B."/>
            <person name="Legrand L."/>
            <person name="Gill N."/>
            <person name="Kane N.C."/>
            <person name="Bowers J.E."/>
            <person name="Hubner S."/>
            <person name="Bellec A."/>
            <person name="Berard A."/>
            <person name="Berges H."/>
            <person name="Blanchet N."/>
            <person name="Boniface M.C."/>
            <person name="Brunel D."/>
            <person name="Catrice O."/>
            <person name="Chaidir N."/>
            <person name="Claudel C."/>
            <person name="Donnadieu C."/>
            <person name="Faraut T."/>
            <person name="Fievet G."/>
            <person name="Helmstetter N."/>
            <person name="King M."/>
            <person name="Knapp S.J."/>
            <person name="Lai Z."/>
            <person name="Le Paslier M.C."/>
            <person name="Lippi Y."/>
            <person name="Lorenzon L."/>
            <person name="Mandel J.R."/>
            <person name="Marage G."/>
            <person name="Marchand G."/>
            <person name="Marquand E."/>
            <person name="Bret-Mestries E."/>
            <person name="Morien E."/>
            <person name="Nambeesan S."/>
            <person name="Nguyen T."/>
            <person name="Pegot-Espagnet P."/>
            <person name="Pouilly N."/>
            <person name="Raftis F."/>
            <person name="Sallet E."/>
            <person name="Schiex T."/>
            <person name="Thomas J."/>
            <person name="Vandecasteele C."/>
            <person name="Vares D."/>
            <person name="Vear F."/>
            <person name="Vautrin S."/>
            <person name="Crespi M."/>
            <person name="Mangin B."/>
            <person name="Burke J.M."/>
            <person name="Salse J."/>
            <person name="Munos S."/>
            <person name="Vincourt P."/>
            <person name="Rieseberg L.H."/>
            <person name="Langlade N.B."/>
        </authorList>
    </citation>
    <scope>NUCLEOTIDE SEQUENCE</scope>
    <source>
        <tissue evidence="1">Leaves</tissue>
    </source>
</reference>
<proteinExistence type="predicted"/>
<comment type="caution">
    <text evidence="1">The sequence shown here is derived from an EMBL/GenBank/DDBJ whole genome shotgun (WGS) entry which is preliminary data.</text>
</comment>
<name>A0A9K3E1C6_HELAN</name>
<dbReference type="Gramene" id="mRNA:HanXRQr2_Chr15g0698991">
    <property type="protein sequence ID" value="CDS:HanXRQr2_Chr15g0698991.1"/>
    <property type="gene ID" value="HanXRQr2_Chr15g0698991"/>
</dbReference>
<evidence type="ECO:0000313" key="1">
    <source>
        <dbReference type="EMBL" id="KAF5765035.1"/>
    </source>
</evidence>
<dbReference type="Proteomes" id="UP000215914">
    <property type="component" value="Unassembled WGS sequence"/>
</dbReference>
<reference evidence="1" key="2">
    <citation type="submission" date="2020-06" db="EMBL/GenBank/DDBJ databases">
        <title>Helianthus annuus Genome sequencing and assembly Release 2.</title>
        <authorList>
            <person name="Gouzy J."/>
            <person name="Langlade N."/>
            <person name="Munos S."/>
        </authorList>
    </citation>
    <scope>NUCLEOTIDE SEQUENCE</scope>
    <source>
        <tissue evidence="1">Leaves</tissue>
    </source>
</reference>
<organism evidence="1 2">
    <name type="scientific">Helianthus annuus</name>
    <name type="common">Common sunflower</name>
    <dbReference type="NCBI Taxonomy" id="4232"/>
    <lineage>
        <taxon>Eukaryota</taxon>
        <taxon>Viridiplantae</taxon>
        <taxon>Streptophyta</taxon>
        <taxon>Embryophyta</taxon>
        <taxon>Tracheophyta</taxon>
        <taxon>Spermatophyta</taxon>
        <taxon>Magnoliopsida</taxon>
        <taxon>eudicotyledons</taxon>
        <taxon>Gunneridae</taxon>
        <taxon>Pentapetalae</taxon>
        <taxon>asterids</taxon>
        <taxon>campanulids</taxon>
        <taxon>Asterales</taxon>
        <taxon>Asteraceae</taxon>
        <taxon>Asteroideae</taxon>
        <taxon>Heliantheae alliance</taxon>
        <taxon>Heliantheae</taxon>
        <taxon>Helianthus</taxon>
    </lineage>
</organism>
<evidence type="ECO:0000313" key="2">
    <source>
        <dbReference type="Proteomes" id="UP000215914"/>
    </source>
</evidence>
<dbReference type="EMBL" id="MNCJ02000330">
    <property type="protein sequence ID" value="KAF5765035.1"/>
    <property type="molecule type" value="Genomic_DNA"/>
</dbReference>
<accession>A0A9K3E1C6</accession>
<dbReference type="AlphaFoldDB" id="A0A9K3E1C6"/>
<protein>
    <submittedName>
        <fullName evidence="1">Uncharacterized protein</fullName>
    </submittedName>
</protein>
<keyword evidence="2" id="KW-1185">Reference proteome</keyword>
<gene>
    <name evidence="1" type="ORF">HanXRQr2_Chr15g0698991</name>
</gene>
<sequence length="73" mass="8348">MNLALLIKPVTTRNLNIFIVMSIISPKWVLIDYVNKTGKITSFVLYLYTTFQTVSFLTNVDRQCPLLGILLQV</sequence>